<evidence type="ECO:0000313" key="4">
    <source>
        <dbReference type="Proteomes" id="UP001652582"/>
    </source>
</evidence>
<evidence type="ECO:0000256" key="1">
    <source>
        <dbReference type="PROSITE-ProRule" id="PRU00285"/>
    </source>
</evidence>
<dbReference type="GeneID" id="128199225"/>
<dbReference type="InterPro" id="IPR002068">
    <property type="entry name" value="A-crystallin/Hsp20_dom"/>
</dbReference>
<evidence type="ECO:0000259" key="3">
    <source>
        <dbReference type="PROSITE" id="PS01031"/>
    </source>
</evidence>
<organism evidence="4 5">
    <name type="scientific">Bicyclus anynana</name>
    <name type="common">Squinting bush brown butterfly</name>
    <dbReference type="NCBI Taxonomy" id="110368"/>
    <lineage>
        <taxon>Eukaryota</taxon>
        <taxon>Metazoa</taxon>
        <taxon>Ecdysozoa</taxon>
        <taxon>Arthropoda</taxon>
        <taxon>Hexapoda</taxon>
        <taxon>Insecta</taxon>
        <taxon>Pterygota</taxon>
        <taxon>Neoptera</taxon>
        <taxon>Endopterygota</taxon>
        <taxon>Lepidoptera</taxon>
        <taxon>Glossata</taxon>
        <taxon>Ditrysia</taxon>
        <taxon>Papilionoidea</taxon>
        <taxon>Nymphalidae</taxon>
        <taxon>Satyrinae</taxon>
        <taxon>Satyrini</taxon>
        <taxon>Mycalesina</taxon>
        <taxon>Bicyclus</taxon>
    </lineage>
</organism>
<dbReference type="PROSITE" id="PS01031">
    <property type="entry name" value="SHSP"/>
    <property type="match status" value="1"/>
</dbReference>
<feature type="domain" description="SHSP" evidence="3">
    <location>
        <begin position="69"/>
        <end position="172"/>
    </location>
</feature>
<proteinExistence type="inferred from homology"/>
<keyword evidence="4" id="KW-1185">Reference proteome</keyword>
<accession>A0ABM3LXJ0</accession>
<dbReference type="PANTHER" id="PTHR45640:SF26">
    <property type="entry name" value="RE23625P"/>
    <property type="match status" value="1"/>
</dbReference>
<dbReference type="InterPro" id="IPR008978">
    <property type="entry name" value="HSP20-like_chaperone"/>
</dbReference>
<protein>
    <submittedName>
        <fullName evidence="5">Body wall muscle protein HR-29-like</fullName>
    </submittedName>
</protein>
<dbReference type="PANTHER" id="PTHR45640">
    <property type="entry name" value="HEAT SHOCK PROTEIN HSP-12.2-RELATED"/>
    <property type="match status" value="1"/>
</dbReference>
<evidence type="ECO:0000256" key="2">
    <source>
        <dbReference type="RuleBase" id="RU003616"/>
    </source>
</evidence>
<comment type="similarity">
    <text evidence="1 2">Belongs to the small heat shock protein (HSP20) family.</text>
</comment>
<dbReference type="Gene3D" id="2.60.40.790">
    <property type="match status" value="1"/>
</dbReference>
<reference evidence="5" key="2">
    <citation type="submission" date="2025-08" db="UniProtKB">
        <authorList>
            <consortium name="RefSeq"/>
        </authorList>
    </citation>
    <scope>IDENTIFICATION</scope>
</reference>
<dbReference type="CDD" id="cd06526">
    <property type="entry name" value="metazoan_ACD"/>
    <property type="match status" value="1"/>
</dbReference>
<evidence type="ECO:0000313" key="5">
    <source>
        <dbReference type="RefSeq" id="XP_052743742.1"/>
    </source>
</evidence>
<sequence length="172" mass="19164">MSQTQESQQNIPIQVTDALVFDNAFSAMKDRFAAHMKDIDEEMTKISKTLQGQLNRNSSGTTTTKEPVNLDFLSNSPLVEGEGENRTLRLQYDVSQFDASEITVTIQDNVLLVFATHEEATDNSTTVTEFRREFHFPQGVDPKTIVSQLSKDGVLVIEAPLPTTTAKQLLTK</sequence>
<dbReference type="InterPro" id="IPR001436">
    <property type="entry name" value="Alpha-crystallin/sHSP_animal"/>
</dbReference>
<dbReference type="RefSeq" id="XP_052743742.1">
    <property type="nucleotide sequence ID" value="XM_052887782.1"/>
</dbReference>
<name>A0ABM3LXJ0_BICAN</name>
<dbReference type="SUPFAM" id="SSF49764">
    <property type="entry name" value="HSP20-like chaperones"/>
    <property type="match status" value="1"/>
</dbReference>
<dbReference type="Proteomes" id="UP001652582">
    <property type="component" value="Chromosome 2"/>
</dbReference>
<gene>
    <name evidence="5" type="primary">LOC128199225</name>
</gene>
<dbReference type="Pfam" id="PF00011">
    <property type="entry name" value="HSP20"/>
    <property type="match status" value="1"/>
</dbReference>
<reference evidence="4" key="1">
    <citation type="submission" date="2025-05" db="UniProtKB">
        <authorList>
            <consortium name="RefSeq"/>
        </authorList>
    </citation>
    <scope>NUCLEOTIDE SEQUENCE [LARGE SCALE GENOMIC DNA]</scope>
</reference>